<reference evidence="1 2" key="1">
    <citation type="submission" date="2018-05" db="EMBL/GenBank/DDBJ databases">
        <title>Polaribacter aquimarinus sp. nov., isolated from sediment in a sediment of sea.</title>
        <authorList>
            <person name="Lu D."/>
        </authorList>
    </citation>
    <scope>NUCLEOTIDE SEQUENCE [LARGE SCALE GENOMIC DNA]</scope>
    <source>
        <strain evidence="1 2">ZY113</strain>
    </source>
</reference>
<organism evidence="1 2">
    <name type="scientific">Polaribacter aquimarinus</name>
    <dbReference type="NCBI Taxonomy" id="2100726"/>
    <lineage>
        <taxon>Bacteria</taxon>
        <taxon>Pseudomonadati</taxon>
        <taxon>Bacteroidota</taxon>
        <taxon>Flavobacteriia</taxon>
        <taxon>Flavobacteriales</taxon>
        <taxon>Flavobacteriaceae</taxon>
    </lineage>
</organism>
<dbReference type="OrthoDB" id="1202013at2"/>
<sequence length="140" mass="16275">MSRIIFILLTSFFLFFSCKSEIKDNSDRFKKGIFEIPAGEGYSKTIITRVDSLQIEEYEKVVNISNDTSSGVKKTKHIDTLYIKWKNNFFYTLRMKSPKKESDKNPIFVQITEVKDSSYNFTAKIGFSKFSTDGTIYKLK</sequence>
<accession>A0A2U2J8X8</accession>
<dbReference type="AlphaFoldDB" id="A0A2U2J8X8"/>
<gene>
    <name evidence="1" type="ORF">DIS07_09880</name>
</gene>
<protein>
    <recommendedName>
        <fullName evidence="3">DNA topoisomerase IV</fullName>
    </recommendedName>
</protein>
<dbReference type="EMBL" id="QFFG01000004">
    <property type="protein sequence ID" value="PWG04774.1"/>
    <property type="molecule type" value="Genomic_DNA"/>
</dbReference>
<name>A0A2U2J8X8_9FLAO</name>
<evidence type="ECO:0008006" key="3">
    <source>
        <dbReference type="Google" id="ProtNLM"/>
    </source>
</evidence>
<proteinExistence type="predicted"/>
<dbReference type="Proteomes" id="UP000245670">
    <property type="component" value="Unassembled WGS sequence"/>
</dbReference>
<keyword evidence="2" id="KW-1185">Reference proteome</keyword>
<dbReference type="PROSITE" id="PS51257">
    <property type="entry name" value="PROKAR_LIPOPROTEIN"/>
    <property type="match status" value="1"/>
</dbReference>
<comment type="caution">
    <text evidence="1">The sequence shown here is derived from an EMBL/GenBank/DDBJ whole genome shotgun (WGS) entry which is preliminary data.</text>
</comment>
<evidence type="ECO:0000313" key="1">
    <source>
        <dbReference type="EMBL" id="PWG04774.1"/>
    </source>
</evidence>
<evidence type="ECO:0000313" key="2">
    <source>
        <dbReference type="Proteomes" id="UP000245670"/>
    </source>
</evidence>